<keyword evidence="2" id="KW-1185">Reference proteome</keyword>
<gene>
    <name evidence="1" type="ORF">Patl1_03204</name>
</gene>
<protein>
    <submittedName>
        <fullName evidence="1">Uncharacterized protein</fullName>
    </submittedName>
</protein>
<reference evidence="2" key="1">
    <citation type="journal article" date="2023" name="G3 (Bethesda)">
        <title>Genome assembly and association tests identify interacting loci associated with vigor, precocity, and sex in interspecific pistachio rootstocks.</title>
        <authorList>
            <person name="Palmer W."/>
            <person name="Jacygrad E."/>
            <person name="Sagayaradj S."/>
            <person name="Cavanaugh K."/>
            <person name="Han R."/>
            <person name="Bertier L."/>
            <person name="Beede B."/>
            <person name="Kafkas S."/>
            <person name="Golino D."/>
            <person name="Preece J."/>
            <person name="Michelmore R."/>
        </authorList>
    </citation>
    <scope>NUCLEOTIDE SEQUENCE [LARGE SCALE GENOMIC DNA]</scope>
</reference>
<accession>A0ACC1CDG9</accession>
<name>A0ACC1CDG9_9ROSI</name>
<sequence>MKPSNCFSFILFFFFIALVTSQTQDSCSSNVNLNDQVRFDTTTLNCAPVWSSHNFILRYAQTSPNLWSFVLSVPDSNSYIAMGFSPNGQMVGSSAIVGWMLTTGTGTIKQYQLSGQRSDQVLHDQGNLQVNSSMIISQPQSKRLYLIFQLNTEQPLSRVIYAVGQSSMFPISPNFALLEHTDKASTALNYVTGQTKSETPHAKLRKGHGILNMLGWGILMIIGAIVARYSKQWDPLWFYAHTFIQSLGFMLGLAGVICGIILNKKLDADVSSHKALGIIILVLGCLQIMAFLARPDKTSKVRKYWNWYHHNVGRIMIIFAIANIFYGIHLGEKGKSWNAGYGVIITILFLIAVILEIRLWKRN</sequence>
<dbReference type="EMBL" id="CM047897">
    <property type="protein sequence ID" value="KAJ0113721.1"/>
    <property type="molecule type" value="Genomic_DNA"/>
</dbReference>
<comment type="caution">
    <text evidence="1">The sequence shown here is derived from an EMBL/GenBank/DDBJ whole genome shotgun (WGS) entry which is preliminary data.</text>
</comment>
<evidence type="ECO:0000313" key="1">
    <source>
        <dbReference type="EMBL" id="KAJ0113721.1"/>
    </source>
</evidence>
<proteinExistence type="predicted"/>
<dbReference type="Proteomes" id="UP001164250">
    <property type="component" value="Chromosome 1"/>
</dbReference>
<evidence type="ECO:0000313" key="2">
    <source>
        <dbReference type="Proteomes" id="UP001164250"/>
    </source>
</evidence>
<organism evidence="1 2">
    <name type="scientific">Pistacia atlantica</name>
    <dbReference type="NCBI Taxonomy" id="434234"/>
    <lineage>
        <taxon>Eukaryota</taxon>
        <taxon>Viridiplantae</taxon>
        <taxon>Streptophyta</taxon>
        <taxon>Embryophyta</taxon>
        <taxon>Tracheophyta</taxon>
        <taxon>Spermatophyta</taxon>
        <taxon>Magnoliopsida</taxon>
        <taxon>eudicotyledons</taxon>
        <taxon>Gunneridae</taxon>
        <taxon>Pentapetalae</taxon>
        <taxon>rosids</taxon>
        <taxon>malvids</taxon>
        <taxon>Sapindales</taxon>
        <taxon>Anacardiaceae</taxon>
        <taxon>Pistacia</taxon>
    </lineage>
</organism>